<keyword evidence="8" id="KW-0732">Signal</keyword>
<comment type="pathway">
    <text evidence="1 7">Cell wall biogenesis; peptidoglycan biosynthesis.</text>
</comment>
<dbReference type="Gene3D" id="2.60.40.3710">
    <property type="match status" value="1"/>
</dbReference>
<reference evidence="11" key="1">
    <citation type="journal article" date="2019" name="Int. J. Syst. Evol. Microbiol.">
        <title>The Global Catalogue of Microorganisms (GCM) 10K type strain sequencing project: providing services to taxonomists for standard genome sequencing and annotation.</title>
        <authorList>
            <consortium name="The Broad Institute Genomics Platform"/>
            <consortium name="The Broad Institute Genome Sequencing Center for Infectious Disease"/>
            <person name="Wu L."/>
            <person name="Ma J."/>
        </authorList>
    </citation>
    <scope>NUCLEOTIDE SEQUENCE [LARGE SCALE GENOMIC DNA]</scope>
    <source>
        <strain evidence="11">ICMP 6774ER</strain>
    </source>
</reference>
<evidence type="ECO:0000256" key="1">
    <source>
        <dbReference type="ARBA" id="ARBA00004752"/>
    </source>
</evidence>
<dbReference type="PANTHER" id="PTHR30582">
    <property type="entry name" value="L,D-TRANSPEPTIDASE"/>
    <property type="match status" value="1"/>
</dbReference>
<keyword evidence="6 7" id="KW-0961">Cell wall biogenesis/degradation</keyword>
<dbReference type="PANTHER" id="PTHR30582:SF2">
    <property type="entry name" value="L,D-TRANSPEPTIDASE YCIB-RELATED"/>
    <property type="match status" value="1"/>
</dbReference>
<dbReference type="PROSITE" id="PS52029">
    <property type="entry name" value="LD_TPASE"/>
    <property type="match status" value="1"/>
</dbReference>
<evidence type="ECO:0000256" key="2">
    <source>
        <dbReference type="ARBA" id="ARBA00022679"/>
    </source>
</evidence>
<feature type="chain" id="PRO_5046676154" evidence="8">
    <location>
        <begin position="21"/>
        <end position="398"/>
    </location>
</feature>
<feature type="active site" description="Nucleophile" evidence="7">
    <location>
        <position position="326"/>
    </location>
</feature>
<dbReference type="Gene3D" id="2.40.440.10">
    <property type="entry name" value="L,D-transpeptidase catalytic domain-like"/>
    <property type="match status" value="1"/>
</dbReference>
<evidence type="ECO:0000259" key="9">
    <source>
        <dbReference type="PROSITE" id="PS52029"/>
    </source>
</evidence>
<evidence type="ECO:0000256" key="3">
    <source>
        <dbReference type="ARBA" id="ARBA00022960"/>
    </source>
</evidence>
<organism evidence="10 11">
    <name type="scientific">Nonomuraea mangrovi</name>
    <dbReference type="NCBI Taxonomy" id="2316207"/>
    <lineage>
        <taxon>Bacteria</taxon>
        <taxon>Bacillati</taxon>
        <taxon>Actinomycetota</taxon>
        <taxon>Actinomycetes</taxon>
        <taxon>Streptosporangiales</taxon>
        <taxon>Streptosporangiaceae</taxon>
        <taxon>Nonomuraea</taxon>
    </lineage>
</organism>
<evidence type="ECO:0000256" key="7">
    <source>
        <dbReference type="PROSITE-ProRule" id="PRU01373"/>
    </source>
</evidence>
<evidence type="ECO:0000313" key="10">
    <source>
        <dbReference type="EMBL" id="MFD1939213.1"/>
    </source>
</evidence>
<dbReference type="EMBL" id="JBHUFV010000080">
    <property type="protein sequence ID" value="MFD1939213.1"/>
    <property type="molecule type" value="Genomic_DNA"/>
</dbReference>
<dbReference type="Proteomes" id="UP001597368">
    <property type="component" value="Unassembled WGS sequence"/>
</dbReference>
<evidence type="ECO:0000256" key="5">
    <source>
        <dbReference type="ARBA" id="ARBA00023315"/>
    </source>
</evidence>
<dbReference type="InterPro" id="IPR041280">
    <property type="entry name" value="Big_10"/>
</dbReference>
<keyword evidence="5" id="KW-0012">Acyltransferase</keyword>
<feature type="signal peptide" evidence="8">
    <location>
        <begin position="1"/>
        <end position="20"/>
    </location>
</feature>
<evidence type="ECO:0000256" key="6">
    <source>
        <dbReference type="ARBA" id="ARBA00023316"/>
    </source>
</evidence>
<dbReference type="RefSeq" id="WP_379581294.1">
    <property type="nucleotide sequence ID" value="NZ_JBHUFV010000080.1"/>
</dbReference>
<keyword evidence="11" id="KW-1185">Reference proteome</keyword>
<evidence type="ECO:0000313" key="11">
    <source>
        <dbReference type="Proteomes" id="UP001597368"/>
    </source>
</evidence>
<sequence length="398" mass="43099">MRHALLLIGGLALPISGCTAVTATRPKPPAPVIAVSPAFDDVDARPDKGLVVKVRGGRLGDVSVHAGGTAVPGTLDPTGTVWRSTWTLPPGVEHVVTATAAGPGGPGTLVMGRFRTRPAERTFRVLSVSPMPGETVGVGTPIVVTFDTPVRNKAAVERALEVRSTKQVEGAWRWLSDTQAVYRTRHYWPARQQVAFTAHLAGVRSAPGVYGTADHALTFAIGREQVSTVDTVRHQMVVRRDGRVVQRMAISAGKATTREYTTTSGVHLTMDKGNPVRMVSPGRKKGDPGFYDVLIDHAVRISNSGEYVHAKNNVWAQGRLNVSHGCVNARPDQAAWFYDTSLRGDPVTVIGTTRELEWHNGWGYWQLPWDRWIMGSALHDARPPAGWVEHAPEPDALP</sequence>
<dbReference type="InterPro" id="IPR050979">
    <property type="entry name" value="LD-transpeptidase"/>
</dbReference>
<keyword evidence="2" id="KW-0808">Transferase</keyword>
<dbReference type="Pfam" id="PF03734">
    <property type="entry name" value="YkuD"/>
    <property type="match status" value="1"/>
</dbReference>
<dbReference type="SUPFAM" id="SSF141523">
    <property type="entry name" value="L,D-transpeptidase catalytic domain-like"/>
    <property type="match status" value="1"/>
</dbReference>
<evidence type="ECO:0000256" key="4">
    <source>
        <dbReference type="ARBA" id="ARBA00022984"/>
    </source>
</evidence>
<dbReference type="Gene3D" id="2.60.40.3780">
    <property type="match status" value="1"/>
</dbReference>
<keyword evidence="3 7" id="KW-0133">Cell shape</keyword>
<comment type="caution">
    <text evidence="10">The sequence shown here is derived from an EMBL/GenBank/DDBJ whole genome shotgun (WGS) entry which is preliminary data.</text>
</comment>
<proteinExistence type="predicted"/>
<dbReference type="CDD" id="cd16913">
    <property type="entry name" value="YkuD_like"/>
    <property type="match status" value="1"/>
</dbReference>
<protein>
    <submittedName>
        <fullName evidence="10">Ig-like domain-containing protein</fullName>
    </submittedName>
</protein>
<accession>A0ABW4TB34</accession>
<keyword evidence="4 7" id="KW-0573">Peptidoglycan synthesis</keyword>
<name>A0ABW4TB34_9ACTN</name>
<dbReference type="Pfam" id="PF17964">
    <property type="entry name" value="Big_10"/>
    <property type="match status" value="1"/>
</dbReference>
<feature type="active site" description="Proton donor/acceptor" evidence="7">
    <location>
        <position position="309"/>
    </location>
</feature>
<dbReference type="InterPro" id="IPR038063">
    <property type="entry name" value="Transpep_catalytic_dom"/>
</dbReference>
<dbReference type="InterPro" id="IPR005490">
    <property type="entry name" value="LD_TPept_cat_dom"/>
</dbReference>
<gene>
    <name evidence="10" type="ORF">ACFSKW_47905</name>
</gene>
<dbReference type="CDD" id="cd13432">
    <property type="entry name" value="LDT_IgD_like_2"/>
    <property type="match status" value="1"/>
</dbReference>
<feature type="domain" description="L,D-TPase catalytic" evidence="9">
    <location>
        <begin position="225"/>
        <end position="350"/>
    </location>
</feature>
<evidence type="ECO:0000256" key="8">
    <source>
        <dbReference type="SAM" id="SignalP"/>
    </source>
</evidence>